<protein>
    <submittedName>
        <fullName evidence="2">Uncharacterized protein</fullName>
    </submittedName>
</protein>
<dbReference type="AlphaFoldDB" id="A0A8D8QEN1"/>
<feature type="transmembrane region" description="Helical" evidence="1">
    <location>
        <begin position="16"/>
        <end position="34"/>
    </location>
</feature>
<dbReference type="EMBL" id="HBUF01073723">
    <property type="protein sequence ID" value="CAG6630456.1"/>
    <property type="molecule type" value="Transcribed_RNA"/>
</dbReference>
<feature type="transmembrane region" description="Helical" evidence="1">
    <location>
        <begin position="126"/>
        <end position="146"/>
    </location>
</feature>
<proteinExistence type="predicted"/>
<name>A0A8D8QEN1_9HEMI</name>
<organism evidence="2">
    <name type="scientific">Cacopsylla melanoneura</name>
    <dbReference type="NCBI Taxonomy" id="428564"/>
    <lineage>
        <taxon>Eukaryota</taxon>
        <taxon>Metazoa</taxon>
        <taxon>Ecdysozoa</taxon>
        <taxon>Arthropoda</taxon>
        <taxon>Hexapoda</taxon>
        <taxon>Insecta</taxon>
        <taxon>Pterygota</taxon>
        <taxon>Neoptera</taxon>
        <taxon>Paraneoptera</taxon>
        <taxon>Hemiptera</taxon>
        <taxon>Sternorrhyncha</taxon>
        <taxon>Psylloidea</taxon>
        <taxon>Psyllidae</taxon>
        <taxon>Psyllinae</taxon>
        <taxon>Cacopsylla</taxon>
    </lineage>
</organism>
<accession>A0A8D8QEN1</accession>
<evidence type="ECO:0000256" key="1">
    <source>
        <dbReference type="SAM" id="Phobius"/>
    </source>
</evidence>
<evidence type="ECO:0000313" key="2">
    <source>
        <dbReference type="EMBL" id="CAG6630456.1"/>
    </source>
</evidence>
<sequence length="148" mass="17611">MFDYTSWPSFFPSALLIRYVISFIAVVCFLKLHFSKIKKNVHFKIRCIVYRSSSKPSLRKSRLLYKFLEKYLLCNFYSLPGLVTISIQESPGLFQPHSGSGWMKSYCAQLVRLANPWRFTHLLNRYLGKILIFFFFILILVFFFSFQF</sequence>
<keyword evidence="1" id="KW-0812">Transmembrane</keyword>
<keyword evidence="1" id="KW-0472">Membrane</keyword>
<reference evidence="2" key="1">
    <citation type="submission" date="2021-05" db="EMBL/GenBank/DDBJ databases">
        <authorList>
            <person name="Alioto T."/>
            <person name="Alioto T."/>
            <person name="Gomez Garrido J."/>
        </authorList>
    </citation>
    <scope>NUCLEOTIDE SEQUENCE</scope>
</reference>
<keyword evidence="1" id="KW-1133">Transmembrane helix</keyword>